<dbReference type="InterPro" id="IPR024704">
    <property type="entry name" value="SMC"/>
</dbReference>
<feature type="coiled-coil region" evidence="9">
    <location>
        <begin position="956"/>
        <end position="1130"/>
    </location>
</feature>
<evidence type="ECO:0000256" key="4">
    <source>
        <dbReference type="ARBA" id="ARBA00022840"/>
    </source>
</evidence>
<dbReference type="GO" id="GO:0005634">
    <property type="term" value="C:nucleus"/>
    <property type="evidence" value="ECO:0007669"/>
    <property type="project" value="UniProtKB-SubCell"/>
</dbReference>
<evidence type="ECO:0000256" key="1">
    <source>
        <dbReference type="ARBA" id="ARBA00004123"/>
    </source>
</evidence>
<dbReference type="InterPro" id="IPR010935">
    <property type="entry name" value="SMC_hinge"/>
</dbReference>
<dbReference type="Gene3D" id="1.10.287.1490">
    <property type="match status" value="1"/>
</dbReference>
<keyword evidence="3" id="KW-0547">Nucleotide-binding</keyword>
<evidence type="ECO:0000259" key="10">
    <source>
        <dbReference type="SMART" id="SM00968"/>
    </source>
</evidence>
<dbReference type="SMART" id="SM00968">
    <property type="entry name" value="SMC_hinge"/>
    <property type="match status" value="1"/>
</dbReference>
<feature type="coiled-coil region" evidence="9">
    <location>
        <begin position="305"/>
        <end position="339"/>
    </location>
</feature>
<dbReference type="PIRSF" id="PIRSF005719">
    <property type="entry name" value="SMC"/>
    <property type="match status" value="1"/>
</dbReference>
<evidence type="ECO:0000313" key="11">
    <source>
        <dbReference type="EMBL" id="TNJ26434.1"/>
    </source>
</evidence>
<evidence type="ECO:0000313" key="12">
    <source>
        <dbReference type="Proteomes" id="UP000315496"/>
    </source>
</evidence>
<dbReference type="Gene3D" id="3.40.50.300">
    <property type="entry name" value="P-loop containing nucleotide triphosphate hydrolases"/>
    <property type="match status" value="2"/>
</dbReference>
<dbReference type="VEuPathDB" id="GiardiaDB:GMRT_10333"/>
<name>A0A4Z1SLB6_GIAMU</name>
<gene>
    <name evidence="11" type="ORF">GMRT_10333</name>
</gene>
<dbReference type="GO" id="GO:0016887">
    <property type="term" value="F:ATP hydrolysis activity"/>
    <property type="evidence" value="ECO:0007669"/>
    <property type="project" value="InterPro"/>
</dbReference>
<evidence type="ECO:0000256" key="8">
    <source>
        <dbReference type="PIRNR" id="PIRNR005719"/>
    </source>
</evidence>
<keyword evidence="4" id="KW-0067">ATP-binding</keyword>
<accession>A0A4Z1SLB6</accession>
<dbReference type="GO" id="GO:0000796">
    <property type="term" value="C:condensin complex"/>
    <property type="evidence" value="ECO:0007669"/>
    <property type="project" value="TreeGrafter"/>
</dbReference>
<dbReference type="InterPro" id="IPR036277">
    <property type="entry name" value="SMC_hinge_sf"/>
</dbReference>
<evidence type="ECO:0000256" key="3">
    <source>
        <dbReference type="ARBA" id="ARBA00022741"/>
    </source>
</evidence>
<proteinExistence type="inferred from homology"/>
<reference evidence="11 12" key="1">
    <citation type="submission" date="2019-05" db="EMBL/GenBank/DDBJ databases">
        <title>The compact genome of Giardia muris reveals important steps in the evolution of intestinal protozoan parasites.</title>
        <authorList>
            <person name="Xu F."/>
            <person name="Jimenez-Gonzalez A."/>
            <person name="Einarsson E."/>
            <person name="Astvaldsson A."/>
            <person name="Peirasmaki D."/>
            <person name="Eckmann L."/>
            <person name="Andersson J.O."/>
            <person name="Svard S.G."/>
            <person name="Jerlstrom-Hultqvist J."/>
        </authorList>
    </citation>
    <scope>NUCLEOTIDE SEQUENCE [LARGE SCALE GENOMIC DNA]</scope>
    <source>
        <strain evidence="11 12">Roberts-Thomson</strain>
    </source>
</reference>
<dbReference type="Pfam" id="PF02463">
    <property type="entry name" value="SMC_N"/>
    <property type="match status" value="1"/>
</dbReference>
<dbReference type="EMBL" id="VDLU01000005">
    <property type="protein sequence ID" value="TNJ26434.1"/>
    <property type="molecule type" value="Genomic_DNA"/>
</dbReference>
<dbReference type="SUPFAM" id="SSF52540">
    <property type="entry name" value="P-loop containing nucleoside triphosphate hydrolases"/>
    <property type="match status" value="1"/>
</dbReference>
<dbReference type="SUPFAM" id="SSF75553">
    <property type="entry name" value="Smc hinge domain"/>
    <property type="match status" value="1"/>
</dbReference>
<feature type="coiled-coil region" evidence="9">
    <location>
        <begin position="745"/>
        <end position="772"/>
    </location>
</feature>
<dbReference type="GO" id="GO:0005524">
    <property type="term" value="F:ATP binding"/>
    <property type="evidence" value="ECO:0007669"/>
    <property type="project" value="UniProtKB-KW"/>
</dbReference>
<sequence>MSETPSRLILDHLVLENFKSYAGRHAVGPFLASFSCVLGANGSGKSNVIDSLLFVFGWRAKALRHARLADLIHTSAEHPDATQARVDVHFALWNDTMKIQVPGSQFVISRVVRRQSSASHYEIDGMKVSQADILERLRAYGMDLSSHRFLILQGEVEMISMLKARSPEPLLDAQVQACLKHLQQRQNGAPETLLNLDNTSASGDTGLLEFLEVIIGSNVHIPSIAMATAEAQLLEQNRAVARSRLKTATAYCEELTERHSAAVDGLKQLVASFSALARHTQVQIFRRRADFEALTNDLGCAQQSLEAATAKHSGCKRERDALREQISELQAKKQAAVDQEGALQSRLRSLEVEARLLDERVTYMRAELKKTQEESALLSTEISTCQYEAETQPAVLAELSGRLAAQEKIVNELRAALLEVSGSESQTSEEMLRQLTEQIAPLQQRLGELQSILSTFDRTNMNRANELLELAVSAGARASLACRGLETARSMATALAQTGTQIDTVSTRLADIEGRRKKLRDLYTELNRLKSTISLLELERTDALNIEESTSHASKLELALLDAQRRGELSGIRGRLGDLASVAPKLRLSAVCAFGPGLDSIVVDDMASAKKALDFIRKHSLGVAHLINLEQATVRAQSRMLPTSSFQAPKDSQRFLDLIILTDESLRPAVWQVVGDTLLCADVAAAQRAIRASDKPRRTVTLDGEVFEANGVITGGGSKEAMLARYRGFSATIAGMNQQNPAGAREGNNSRLQALQEQYSAIETEISRVQQSLGAEDIASLEALQASATQAQQQQRSAFELLRSELQQTFLAIQRLASAGVLASCEVVVSPSLLAECATLHSIVTGLNISAASTVATALESAVRQAPTLTHLGSTVIALASQHSDLSAITSPALLFKHLSSTLLQLSLAEMPPEPTPTQRIAAIVSLLTADSFLSNILTFKTDPLNANGTFNDLNMDQVRQEAVALEREIKYCEVQAKDIRERGLGKGKNSELRDRLDVETRTLLELQKEQKQLERATRAVLPRIERLQAQLADSNAQKARLTCEIDNREQEREQLKVQALRIKEEDLPLAQRETVSLDHVYKELAAQGNEANDRLQTLEQVVAEAAARVEEARSAQLAVETELRGAERQYRRHLQSIQATGSILALTVFDFEAENIGLRTQSAEYLLNARNREELRDLCTFVQPELDSETGEQVLQLYGNITIDKKTLKHAETGMNLDEATCLLREYRERQREVFTRQAECQTLSESYDEARTRLNTLRDQRAAQFMAGFTEINVHLREMYKLLTLGGDAQLELLNQFDPFDGVLFSVMPPRKSWKQICNLSGGEKTISSLSLIFALHCFRPTPFYVMDEIDAALDARNVTVIANYIREKTRNAQFVVISLRNHTFELADRLVGIYKQHNASRCVICDPARILAQARAELK</sequence>
<organism evidence="11 12">
    <name type="scientific">Giardia muris</name>
    <dbReference type="NCBI Taxonomy" id="5742"/>
    <lineage>
        <taxon>Eukaryota</taxon>
        <taxon>Metamonada</taxon>
        <taxon>Diplomonadida</taxon>
        <taxon>Hexamitidae</taxon>
        <taxon>Giardiinae</taxon>
        <taxon>Giardia</taxon>
    </lineage>
</organism>
<keyword evidence="6" id="KW-0226">DNA condensation</keyword>
<keyword evidence="7 8" id="KW-0539">Nucleus</keyword>
<evidence type="ECO:0000256" key="7">
    <source>
        <dbReference type="ARBA" id="ARBA00023242"/>
    </source>
</evidence>
<dbReference type="PANTHER" id="PTHR18937">
    <property type="entry name" value="STRUCTURAL MAINTENANCE OF CHROMOSOMES SMC FAMILY MEMBER"/>
    <property type="match status" value="1"/>
</dbReference>
<dbReference type="Gene3D" id="1.20.1060.20">
    <property type="match status" value="1"/>
</dbReference>
<comment type="subcellular location">
    <subcellularLocation>
        <location evidence="1 8">Nucleus</location>
    </subcellularLocation>
</comment>
<comment type="caution">
    <text evidence="11">The sequence shown here is derived from an EMBL/GenBank/DDBJ whole genome shotgun (WGS) entry which is preliminary data.</text>
</comment>
<keyword evidence="12" id="KW-1185">Reference proteome</keyword>
<dbReference type="Pfam" id="PF06470">
    <property type="entry name" value="SMC_hinge"/>
    <property type="match status" value="1"/>
</dbReference>
<keyword evidence="5 9" id="KW-0175">Coiled coil</keyword>
<evidence type="ECO:0000256" key="5">
    <source>
        <dbReference type="ARBA" id="ARBA00023054"/>
    </source>
</evidence>
<comment type="similarity">
    <text evidence="2">Belongs to the SMC family. SMC4 subfamily.</text>
</comment>
<evidence type="ECO:0000256" key="9">
    <source>
        <dbReference type="SAM" id="Coils"/>
    </source>
</evidence>
<evidence type="ECO:0000256" key="6">
    <source>
        <dbReference type="ARBA" id="ARBA00023067"/>
    </source>
</evidence>
<feature type="domain" description="SMC hinge" evidence="10">
    <location>
        <begin position="570"/>
        <end position="690"/>
    </location>
</feature>
<evidence type="ECO:0000256" key="2">
    <source>
        <dbReference type="ARBA" id="ARBA00006005"/>
    </source>
</evidence>
<dbReference type="Proteomes" id="UP000315496">
    <property type="component" value="Chromosome 5"/>
</dbReference>
<feature type="coiled-coil region" evidence="9">
    <location>
        <begin position="509"/>
        <end position="539"/>
    </location>
</feature>
<dbReference type="GO" id="GO:0007076">
    <property type="term" value="P:mitotic chromosome condensation"/>
    <property type="evidence" value="ECO:0007669"/>
    <property type="project" value="TreeGrafter"/>
</dbReference>
<dbReference type="InterPro" id="IPR003395">
    <property type="entry name" value="RecF/RecN/SMC_N"/>
</dbReference>
<dbReference type="Gene3D" id="3.30.70.1620">
    <property type="match status" value="1"/>
</dbReference>
<dbReference type="InterPro" id="IPR027417">
    <property type="entry name" value="P-loop_NTPase"/>
</dbReference>
<protein>
    <recommendedName>
        <fullName evidence="8">Structural maintenance of chromosomes protein</fullName>
    </recommendedName>
</protein>
<dbReference type="OrthoDB" id="5575062at2759"/>
<dbReference type="PANTHER" id="PTHR18937:SF172">
    <property type="entry name" value="STRUCTURAL MAINTENANCE OF CHROMOSOMES PROTEIN"/>
    <property type="match status" value="1"/>
</dbReference>